<reference evidence="1" key="1">
    <citation type="submission" date="2020-08" db="EMBL/GenBank/DDBJ databases">
        <title>Genome public.</title>
        <authorList>
            <person name="Liu C."/>
            <person name="Sun Q."/>
        </authorList>
    </citation>
    <scope>NUCLEOTIDE SEQUENCE</scope>
    <source>
        <strain evidence="1">NSJ-15</strain>
    </source>
</reference>
<dbReference type="AlphaFoldDB" id="A0A8J6TS60"/>
<evidence type="ECO:0000313" key="1">
    <source>
        <dbReference type="EMBL" id="MBC8612056.1"/>
    </source>
</evidence>
<sequence>MKRKKTDKNILYVHDFDSSKKYPPGTEFVLNDDMSWILDDLKKEMEQEGENNDD</sequence>
<accession>A0A8J6TS60</accession>
<dbReference type="EMBL" id="JACRTL010000011">
    <property type="protein sequence ID" value="MBC8612056.1"/>
    <property type="molecule type" value="Genomic_DNA"/>
</dbReference>
<dbReference type="RefSeq" id="WP_158662617.1">
    <property type="nucleotide sequence ID" value="NZ_FYDD01000003.1"/>
</dbReference>
<gene>
    <name evidence="1" type="ORF">H8702_13240</name>
</gene>
<name>A0A8J6TS60_9FIRM</name>
<protein>
    <submittedName>
        <fullName evidence="1">Uncharacterized protein</fullName>
    </submittedName>
</protein>
<dbReference type="Proteomes" id="UP000632659">
    <property type="component" value="Unassembled WGS sequence"/>
</dbReference>
<evidence type="ECO:0000313" key="2">
    <source>
        <dbReference type="Proteomes" id="UP000632659"/>
    </source>
</evidence>
<comment type="caution">
    <text evidence="1">The sequence shown here is derived from an EMBL/GenBank/DDBJ whole genome shotgun (WGS) entry which is preliminary data.</text>
</comment>
<proteinExistence type="predicted"/>
<dbReference type="OrthoDB" id="9903214at2"/>
<keyword evidence="2" id="KW-1185">Reference proteome</keyword>
<organism evidence="1 2">
    <name type="scientific">Massiliimalia timonensis</name>
    <dbReference type="NCBI Taxonomy" id="1987501"/>
    <lineage>
        <taxon>Bacteria</taxon>
        <taxon>Bacillati</taxon>
        <taxon>Bacillota</taxon>
        <taxon>Clostridia</taxon>
        <taxon>Eubacteriales</taxon>
        <taxon>Oscillospiraceae</taxon>
        <taxon>Massiliimalia</taxon>
    </lineage>
</organism>